<organism evidence="2 3">
    <name type="scientific">Dreissena polymorpha</name>
    <name type="common">Zebra mussel</name>
    <name type="synonym">Mytilus polymorpha</name>
    <dbReference type="NCBI Taxonomy" id="45954"/>
    <lineage>
        <taxon>Eukaryota</taxon>
        <taxon>Metazoa</taxon>
        <taxon>Spiralia</taxon>
        <taxon>Lophotrochozoa</taxon>
        <taxon>Mollusca</taxon>
        <taxon>Bivalvia</taxon>
        <taxon>Autobranchia</taxon>
        <taxon>Heteroconchia</taxon>
        <taxon>Euheterodonta</taxon>
        <taxon>Imparidentia</taxon>
        <taxon>Neoheterodontei</taxon>
        <taxon>Myida</taxon>
        <taxon>Dreissenoidea</taxon>
        <taxon>Dreissenidae</taxon>
        <taxon>Dreissena</taxon>
    </lineage>
</organism>
<reference evidence="2" key="1">
    <citation type="journal article" date="2019" name="bioRxiv">
        <title>The Genome of the Zebra Mussel, Dreissena polymorpha: A Resource for Invasive Species Research.</title>
        <authorList>
            <person name="McCartney M.A."/>
            <person name="Auch B."/>
            <person name="Kono T."/>
            <person name="Mallez S."/>
            <person name="Zhang Y."/>
            <person name="Obille A."/>
            <person name="Becker A."/>
            <person name="Abrahante J.E."/>
            <person name="Garbe J."/>
            <person name="Badalamenti J.P."/>
            <person name="Herman A."/>
            <person name="Mangelson H."/>
            <person name="Liachko I."/>
            <person name="Sullivan S."/>
            <person name="Sone E.D."/>
            <person name="Koren S."/>
            <person name="Silverstein K.A.T."/>
            <person name="Beckman K.B."/>
            <person name="Gohl D.M."/>
        </authorList>
    </citation>
    <scope>NUCLEOTIDE SEQUENCE</scope>
    <source>
        <strain evidence="2">Duluth1</strain>
        <tissue evidence="2">Whole animal</tissue>
    </source>
</reference>
<gene>
    <name evidence="2" type="ORF">DPMN_059331</name>
</gene>
<evidence type="ECO:0000256" key="1">
    <source>
        <dbReference type="SAM" id="MobiDB-lite"/>
    </source>
</evidence>
<dbReference type="Proteomes" id="UP000828390">
    <property type="component" value="Unassembled WGS sequence"/>
</dbReference>
<name>A0A9D4C3B8_DREPO</name>
<reference evidence="2" key="2">
    <citation type="submission" date="2020-11" db="EMBL/GenBank/DDBJ databases">
        <authorList>
            <person name="McCartney M.A."/>
            <person name="Auch B."/>
            <person name="Kono T."/>
            <person name="Mallez S."/>
            <person name="Becker A."/>
            <person name="Gohl D.M."/>
            <person name="Silverstein K.A.T."/>
            <person name="Koren S."/>
            <person name="Bechman K.B."/>
            <person name="Herman A."/>
            <person name="Abrahante J.E."/>
            <person name="Garbe J."/>
        </authorList>
    </citation>
    <scope>NUCLEOTIDE SEQUENCE</scope>
    <source>
        <strain evidence="2">Duluth1</strain>
        <tissue evidence="2">Whole animal</tissue>
    </source>
</reference>
<dbReference type="AlphaFoldDB" id="A0A9D4C3B8"/>
<comment type="caution">
    <text evidence="2">The sequence shown here is derived from an EMBL/GenBank/DDBJ whole genome shotgun (WGS) entry which is preliminary data.</text>
</comment>
<evidence type="ECO:0000313" key="3">
    <source>
        <dbReference type="Proteomes" id="UP000828390"/>
    </source>
</evidence>
<dbReference type="Gene3D" id="1.10.10.2590">
    <property type="entry name" value="BEN domain"/>
    <property type="match status" value="1"/>
</dbReference>
<protein>
    <recommendedName>
        <fullName evidence="4">BEN domain-containing protein</fullName>
    </recommendedName>
</protein>
<feature type="compositionally biased region" description="Polar residues" evidence="1">
    <location>
        <begin position="215"/>
        <end position="236"/>
    </location>
</feature>
<accession>A0A9D4C3B8</accession>
<dbReference type="EMBL" id="JAIWYP010000013">
    <property type="protein sequence ID" value="KAH3716606.1"/>
    <property type="molecule type" value="Genomic_DNA"/>
</dbReference>
<evidence type="ECO:0000313" key="2">
    <source>
        <dbReference type="EMBL" id="KAH3716606.1"/>
    </source>
</evidence>
<feature type="region of interest" description="Disordered" evidence="1">
    <location>
        <begin position="194"/>
        <end position="236"/>
    </location>
</feature>
<sequence length="383" mass="43177">MEEKRRFAIVHWEDKLTSIINLEDIKHPKKPFTDYRDGDYVVALFHKKAFKARLSQISDNKSDLMAEKNKNDEFPLQFTYEEHDTHDKKANSGDTHLASKKTSIRKIDDVVDVSYNVEPSVETTISGPPIGVPPPGLHHMTQHSSPRMTPHPRPGMTAYLGDTTQMITKTTSISTPTISDENNNGTFGVKRTLSGKCSEASESQSNMKKTRTETEASTTSGSQVETTVHMSSISSQSSYRKLEKKIADLEKEMHKLKKRVKDLEQRASTSSCVESTPADTIEDQDKQLKALLALVAHLPSNTERDTNIIIRRLSLHVFSKDELVTCTRTGKKTVKAGEAPKPALNSQKMELLEKAVFTKCPQMMLDAFRKKFDNVLKMERRIK</sequence>
<evidence type="ECO:0008006" key="4">
    <source>
        <dbReference type="Google" id="ProtNLM"/>
    </source>
</evidence>
<keyword evidence="3" id="KW-1185">Reference proteome</keyword>
<proteinExistence type="predicted"/>